<sequence length="66" mass="7504">MDITIYRAGEELFLKAQANVFRVIGRTTKEFRFETAEALPKDAKQLGDHHMWAIASKLPDELIVTA</sequence>
<evidence type="ECO:0000313" key="1">
    <source>
        <dbReference type="EMBL" id="MFC3151818.1"/>
    </source>
</evidence>
<protein>
    <submittedName>
        <fullName evidence="1">Uncharacterized protein</fullName>
    </submittedName>
</protein>
<dbReference type="RefSeq" id="WP_386721292.1">
    <property type="nucleotide sequence ID" value="NZ_JBHRSZ010000004.1"/>
</dbReference>
<reference evidence="2" key="1">
    <citation type="journal article" date="2019" name="Int. J. Syst. Evol. Microbiol.">
        <title>The Global Catalogue of Microorganisms (GCM) 10K type strain sequencing project: providing services to taxonomists for standard genome sequencing and annotation.</title>
        <authorList>
            <consortium name="The Broad Institute Genomics Platform"/>
            <consortium name="The Broad Institute Genome Sequencing Center for Infectious Disease"/>
            <person name="Wu L."/>
            <person name="Ma J."/>
        </authorList>
    </citation>
    <scope>NUCLEOTIDE SEQUENCE [LARGE SCALE GENOMIC DNA]</scope>
    <source>
        <strain evidence="2">KCTC 52438</strain>
    </source>
</reference>
<proteinExistence type="predicted"/>
<keyword evidence="2" id="KW-1185">Reference proteome</keyword>
<accession>A0ABV7HD45</accession>
<dbReference type="EMBL" id="JBHRSZ010000004">
    <property type="protein sequence ID" value="MFC3151818.1"/>
    <property type="molecule type" value="Genomic_DNA"/>
</dbReference>
<dbReference type="Proteomes" id="UP001595476">
    <property type="component" value="Unassembled WGS sequence"/>
</dbReference>
<gene>
    <name evidence="1" type="ORF">ACFOEK_12330</name>
</gene>
<name>A0ABV7HD45_9GAMM</name>
<evidence type="ECO:0000313" key="2">
    <source>
        <dbReference type="Proteomes" id="UP001595476"/>
    </source>
</evidence>
<comment type="caution">
    <text evidence="1">The sequence shown here is derived from an EMBL/GenBank/DDBJ whole genome shotgun (WGS) entry which is preliminary data.</text>
</comment>
<organism evidence="1 2">
    <name type="scientific">Litoribrevibacter euphylliae</name>
    <dbReference type="NCBI Taxonomy" id="1834034"/>
    <lineage>
        <taxon>Bacteria</taxon>
        <taxon>Pseudomonadati</taxon>
        <taxon>Pseudomonadota</taxon>
        <taxon>Gammaproteobacteria</taxon>
        <taxon>Oceanospirillales</taxon>
        <taxon>Oceanospirillaceae</taxon>
        <taxon>Litoribrevibacter</taxon>
    </lineage>
</organism>